<dbReference type="CDD" id="cd05387">
    <property type="entry name" value="BY-kinase"/>
    <property type="match status" value="1"/>
</dbReference>
<name>A0ABW1ZUH4_9GAMM</name>
<keyword evidence="4" id="KW-0547">Nucleotide-binding</keyword>
<dbReference type="PANTHER" id="PTHR32309">
    <property type="entry name" value="TYROSINE-PROTEIN KINASE"/>
    <property type="match status" value="1"/>
</dbReference>
<comment type="caution">
    <text evidence="11">The sequence shown here is derived from an EMBL/GenBank/DDBJ whole genome shotgun (WGS) entry which is preliminary data.</text>
</comment>
<evidence type="ECO:0000256" key="3">
    <source>
        <dbReference type="ARBA" id="ARBA00022679"/>
    </source>
</evidence>
<comment type="catalytic activity">
    <reaction evidence="8">
        <text>L-tyrosyl-[protein] + ATP = O-phospho-L-tyrosyl-[protein] + ADP + H(+)</text>
        <dbReference type="Rhea" id="RHEA:10596"/>
        <dbReference type="Rhea" id="RHEA-COMP:10136"/>
        <dbReference type="Rhea" id="RHEA-COMP:20101"/>
        <dbReference type="ChEBI" id="CHEBI:15378"/>
        <dbReference type="ChEBI" id="CHEBI:30616"/>
        <dbReference type="ChEBI" id="CHEBI:46858"/>
        <dbReference type="ChEBI" id="CHEBI:61978"/>
        <dbReference type="ChEBI" id="CHEBI:456216"/>
        <dbReference type="EC" id="2.7.10.2"/>
    </reaction>
</comment>
<evidence type="ECO:0000256" key="1">
    <source>
        <dbReference type="ARBA" id="ARBA00007316"/>
    </source>
</evidence>
<comment type="similarity">
    <text evidence="1">Belongs to the CpsD/CapB family.</text>
</comment>
<dbReference type="Gene3D" id="3.40.50.300">
    <property type="entry name" value="P-loop containing nucleotide triphosphate hydrolases"/>
    <property type="match status" value="1"/>
</dbReference>
<evidence type="ECO:0000256" key="5">
    <source>
        <dbReference type="ARBA" id="ARBA00022777"/>
    </source>
</evidence>
<dbReference type="NCBIfam" id="TIGR03018">
    <property type="entry name" value="pepcterm_TyrKin"/>
    <property type="match status" value="1"/>
</dbReference>
<dbReference type="PANTHER" id="PTHR32309:SF13">
    <property type="entry name" value="FERRIC ENTEROBACTIN TRANSPORT PROTEIN FEPE"/>
    <property type="match status" value="1"/>
</dbReference>
<reference evidence="12" key="1">
    <citation type="journal article" date="2019" name="Int. J. Syst. Evol. Microbiol.">
        <title>The Global Catalogue of Microorganisms (GCM) 10K type strain sequencing project: providing services to taxonomists for standard genome sequencing and annotation.</title>
        <authorList>
            <consortium name="The Broad Institute Genomics Platform"/>
            <consortium name="The Broad Institute Genome Sequencing Center for Infectious Disease"/>
            <person name="Wu L."/>
            <person name="Ma J."/>
        </authorList>
    </citation>
    <scope>NUCLEOTIDE SEQUENCE [LARGE SCALE GENOMIC DNA]</scope>
    <source>
        <strain evidence="12">NBRC 111756</strain>
    </source>
</reference>
<sequence length="316" mass="35025">MSTIERALEKRQQLGAQQREAATVDSDDSPAPPAPAFATPSTSADGQPELPGQDSHFGRQNDEPTDAERETKNDREQIYIDTDRLEQLGMVTPTENFTPIKEEYRYIKRPLLDNAFGANAEKLTNPNLILVSSCHAREGKTFTALNLALSMVTEHDRSVLLVDADVINPNLSQRLNISDRALGLLDYLNNKAEVQDIIQSTNIPNFKVVCAGTRHHHATEMIASAKMKQFMKELSSRYSDRIVIFDTAPLLGASETSVLAQMTGQAVIVVEEACTSQRQVERALSLLKPKMAIGLVLNKSRTGQKDYYGYYGASKR</sequence>
<evidence type="ECO:0000256" key="2">
    <source>
        <dbReference type="ARBA" id="ARBA00011903"/>
    </source>
</evidence>
<gene>
    <name evidence="11" type="ORF">ACFQDL_01635</name>
</gene>
<accession>A0ABW1ZUH4</accession>
<feature type="compositionally biased region" description="Basic and acidic residues" evidence="9">
    <location>
        <begin position="1"/>
        <end position="12"/>
    </location>
</feature>
<dbReference type="InterPro" id="IPR050445">
    <property type="entry name" value="Bact_polysacc_biosynth/exp"/>
</dbReference>
<dbReference type="EMBL" id="JBHSWE010000001">
    <property type="protein sequence ID" value="MFC6668948.1"/>
    <property type="molecule type" value="Genomic_DNA"/>
</dbReference>
<evidence type="ECO:0000256" key="7">
    <source>
        <dbReference type="ARBA" id="ARBA00023137"/>
    </source>
</evidence>
<keyword evidence="5" id="KW-0418">Kinase</keyword>
<dbReference type="EC" id="2.7.10.2" evidence="2"/>
<dbReference type="Pfam" id="PF13614">
    <property type="entry name" value="AAA_31"/>
    <property type="match status" value="1"/>
</dbReference>
<feature type="region of interest" description="Disordered" evidence="9">
    <location>
        <begin position="1"/>
        <end position="81"/>
    </location>
</feature>
<dbReference type="NCBIfam" id="TIGR01007">
    <property type="entry name" value="eps_fam"/>
    <property type="match status" value="1"/>
</dbReference>
<evidence type="ECO:0000313" key="11">
    <source>
        <dbReference type="EMBL" id="MFC6668948.1"/>
    </source>
</evidence>
<evidence type="ECO:0000256" key="4">
    <source>
        <dbReference type="ARBA" id="ARBA00022741"/>
    </source>
</evidence>
<dbReference type="InterPro" id="IPR027417">
    <property type="entry name" value="P-loop_NTPase"/>
</dbReference>
<dbReference type="SUPFAM" id="SSF52540">
    <property type="entry name" value="P-loop containing nucleoside triphosphate hydrolases"/>
    <property type="match status" value="1"/>
</dbReference>
<dbReference type="InterPro" id="IPR005702">
    <property type="entry name" value="Wzc-like_C"/>
</dbReference>
<keyword evidence="12" id="KW-1185">Reference proteome</keyword>
<dbReference type="RefSeq" id="WP_379907498.1">
    <property type="nucleotide sequence ID" value="NZ_JBHSWE010000001.1"/>
</dbReference>
<dbReference type="InterPro" id="IPR025669">
    <property type="entry name" value="AAA_dom"/>
</dbReference>
<evidence type="ECO:0000256" key="9">
    <source>
        <dbReference type="SAM" id="MobiDB-lite"/>
    </source>
</evidence>
<evidence type="ECO:0000256" key="8">
    <source>
        <dbReference type="ARBA" id="ARBA00051245"/>
    </source>
</evidence>
<feature type="compositionally biased region" description="Low complexity" evidence="9">
    <location>
        <begin position="36"/>
        <end position="45"/>
    </location>
</feature>
<keyword evidence="3" id="KW-0808">Transferase</keyword>
<feature type="compositionally biased region" description="Basic and acidic residues" evidence="9">
    <location>
        <begin position="56"/>
        <end position="81"/>
    </location>
</feature>
<evidence type="ECO:0000259" key="10">
    <source>
        <dbReference type="Pfam" id="PF13614"/>
    </source>
</evidence>
<organism evidence="11 12">
    <name type="scientific">Marinobacterium aestuariivivens</name>
    <dbReference type="NCBI Taxonomy" id="1698799"/>
    <lineage>
        <taxon>Bacteria</taxon>
        <taxon>Pseudomonadati</taxon>
        <taxon>Pseudomonadota</taxon>
        <taxon>Gammaproteobacteria</taxon>
        <taxon>Oceanospirillales</taxon>
        <taxon>Oceanospirillaceae</taxon>
        <taxon>Marinobacterium</taxon>
    </lineage>
</organism>
<keyword evidence="7" id="KW-0829">Tyrosine-protein kinase</keyword>
<dbReference type="Proteomes" id="UP001596422">
    <property type="component" value="Unassembled WGS sequence"/>
</dbReference>
<keyword evidence="6" id="KW-0067">ATP-binding</keyword>
<evidence type="ECO:0000313" key="12">
    <source>
        <dbReference type="Proteomes" id="UP001596422"/>
    </source>
</evidence>
<feature type="domain" description="AAA" evidence="10">
    <location>
        <begin position="139"/>
        <end position="270"/>
    </location>
</feature>
<proteinExistence type="inferred from homology"/>
<evidence type="ECO:0000256" key="6">
    <source>
        <dbReference type="ARBA" id="ARBA00022840"/>
    </source>
</evidence>
<protein>
    <recommendedName>
        <fullName evidence="2">non-specific protein-tyrosine kinase</fullName>
        <ecNumber evidence="2">2.7.10.2</ecNumber>
    </recommendedName>
</protein>